<dbReference type="SMART" id="SM01359">
    <property type="entry name" value="A2M_N_2"/>
    <property type="match status" value="1"/>
</dbReference>
<dbReference type="KEGG" id="otk:C6570_10870"/>
<dbReference type="InterPro" id="IPR051802">
    <property type="entry name" value="YfhM-like"/>
</dbReference>
<dbReference type="Pfam" id="PF07703">
    <property type="entry name" value="A2M_BRD"/>
    <property type="match status" value="1"/>
</dbReference>
<evidence type="ECO:0000256" key="1">
    <source>
        <dbReference type="ARBA" id="ARBA00010556"/>
    </source>
</evidence>
<feature type="region of interest" description="Disordered" evidence="2">
    <location>
        <begin position="814"/>
        <end position="839"/>
    </location>
</feature>
<name>A0A2S0MJQ2_9BURK</name>
<proteinExistence type="inferred from homology"/>
<feature type="domain" description="Alpha-2-macroglobulin" evidence="4">
    <location>
        <begin position="1272"/>
        <end position="1362"/>
    </location>
</feature>
<dbReference type="InterPro" id="IPR011625">
    <property type="entry name" value="A2M_N_BRD"/>
</dbReference>
<dbReference type="SMART" id="SM01360">
    <property type="entry name" value="A2M"/>
    <property type="match status" value="1"/>
</dbReference>
<dbReference type="Pfam" id="PF00207">
    <property type="entry name" value="A2M"/>
    <property type="match status" value="1"/>
</dbReference>
<evidence type="ECO:0000313" key="5">
    <source>
        <dbReference type="EMBL" id="AVO36109.1"/>
    </source>
</evidence>
<evidence type="ECO:0000259" key="4">
    <source>
        <dbReference type="SMART" id="SM01360"/>
    </source>
</evidence>
<protein>
    <submittedName>
        <fullName evidence="5">Alpha-2-macroglobulin</fullName>
    </submittedName>
</protein>
<dbReference type="GO" id="GO:0004866">
    <property type="term" value="F:endopeptidase inhibitor activity"/>
    <property type="evidence" value="ECO:0007669"/>
    <property type="project" value="InterPro"/>
</dbReference>
<accession>A0A2S0MJQ2</accession>
<reference evidence="5 6" key="1">
    <citation type="submission" date="2018-03" db="EMBL/GenBank/DDBJ databases">
        <title>Genome sequencing of Ottowia sp.</title>
        <authorList>
            <person name="Kim S.-J."/>
            <person name="Heo J."/>
            <person name="Kwon S.-W."/>
        </authorList>
    </citation>
    <scope>NUCLEOTIDE SEQUENCE [LARGE SCALE GENOMIC DNA]</scope>
    <source>
        <strain evidence="5 6">KADR8-3</strain>
    </source>
</reference>
<dbReference type="OrthoDB" id="9767116at2"/>
<dbReference type="Pfam" id="PF11974">
    <property type="entry name" value="bMG3"/>
    <property type="match status" value="1"/>
</dbReference>
<keyword evidence="6" id="KW-1185">Reference proteome</keyword>
<dbReference type="InterPro" id="IPR041246">
    <property type="entry name" value="Bact_MG10"/>
</dbReference>
<dbReference type="Pfam" id="PF17973">
    <property type="entry name" value="bMG10"/>
    <property type="match status" value="1"/>
</dbReference>
<feature type="domain" description="Alpha-2-macroglobulin bait region" evidence="3">
    <location>
        <begin position="1030"/>
        <end position="1213"/>
    </location>
</feature>
<dbReference type="InterPro" id="IPR021868">
    <property type="entry name" value="Alpha_2_Macroglob_MG3"/>
</dbReference>
<dbReference type="EMBL" id="CP027666">
    <property type="protein sequence ID" value="AVO36109.1"/>
    <property type="molecule type" value="Genomic_DNA"/>
</dbReference>
<dbReference type="Pfam" id="PF01835">
    <property type="entry name" value="MG2"/>
    <property type="match status" value="1"/>
</dbReference>
<evidence type="ECO:0000259" key="3">
    <source>
        <dbReference type="SMART" id="SM01359"/>
    </source>
</evidence>
<sequence>MAAAWLLGVTSASAFTATSFSPQGEVTNVRQVVAKFNEDVVRFGDPAAAAPFTVTCDNAEASRGQARWTSAREWVYDFAADLPPGVRCRATAVPGFKSASGAALTSATSYQFHTGGPFAQRITPSTGQHIEEDQSFVLRLNGAATNESVQANLWCQVDGLGERVPVRLIAGEPRTALLKALNMQAEADKAPGRYVTFACNRRLTSASRVQVVFGKGVATPSGIVNNVEKRFAFQVREPFTASMGCERENAQAACMPIRPIELKFSAPVPRRLAAEVRLRADKTEYRPVFEDGQDDDALLDSVRFPAPLPERTALKLTVPPDLKDASGRPLANAASFPLTLATAPLPPLAKFAAAPFGIVERFAEGKDSTPLMPMTLRYVEPALAAQALHIGRVQPQTDADIIAWFTRVQRFDQTMVSRKLAARDVRQPLPKPFDDATKDYVDARGISLLQGMADVQRLNVPPAPAGAERPFEVVGIPLTPGFHVLEVASPRLGQSLLDPKLGGQRTMYVRSSALVTNLGVHFKLGRENALAWVTTLDTGKPVPGAVVRVSTCQGKEVAQATTDAQGIARFKGIPAQAPNCAGEDDYLGDFQQAYFVSARADNQGAPDMAFTWSSWQRGIEPWRFNVPTSRDVLPSVRAHSVLDRTLLRAGETVSMKHILRSETGAGFGLPKTNPGTLVITHVGSGQEYTQPLTWRKTASGGRSAESTFAVPSVAKLGVYQIALRTTAPASGGEEAGTTEITTGQFRVEEFRLPVLQGNVGPQSKDPLVAATSVPTQVQVNYVSGGPAGALPVRVSALTRNKALAFKHYDDFHFDPPRAADSPQAGGGDGEEEATAHEDQQVVADKLPLTLDRNGQGQLTIDSIKPSPRPRELLFEATFADPNGEIQTLRGSRTLWPAAVVPGIKAESWVSTDKAVRLQALALDLQGQPRAGVALDVKAVARITTTSRKRMVGGFYTYDSRTETKDLGTVCTGTSDAHGLLNCDAKLGQPGEVELIVTARDAQAHTAQAATSVWVTRQGEIWFGGDNNDRMDLLPEKKVYEPGETARFQVRMPFRQATALVAVEREGILHTEVVELRGDDPTVSLKIDPAWGPNVYVSVLALRGRLYDVPWYSFFTWGYKSPRAWWQAFWTDSKDYEAPTALVDLSKPAFRLGMAEISVGMAAHQLAVEVKADHERYPVRGKARVTITVQRPDGQPAAGAEVALAAVDQALLELMPNRSWNLLEAMMQRRAWGVETATAQMEIIGRRHYGRKAVPTGGDGGGRSPTRELFDTLLLWQPRVQLDAQGRAVVDVPLNDALTTFQIVAVADEGLGLFGTGQTSVQTSQDLQIISGLPPLVREGDQYRAQLTLRNTTAKPMKVEVTPRATLLTLPAQTLDIPAGEAREVQWDVTAPEQAATGRVDALLWEVQARDVSGGSAGGASDAIKLSQRIVPAVPLTVRQATLVQLAAPYSLAVSPPADALPASGAKRGGVQLALQPKLAEGLPGVRDWFARYPYNCLEQTTSKAIGLGDDALWQRTVAQMPGYLDEDGLAYYFPPRGGETHQGSDTLTAWLLAATHEAARLNKAYALPDAVRAPMIAGLTAFVEGRVERKHWSPREDLDVRKLAAIEALARYGAARPAMLTSLTIAPNQWPTSALIDWINILNRLQGIPNQREQLSQAEQILRARLTVQGTRMVFSTEKDDQWWWLMAGGDVNAARLLLTVVDKPAWKDDLPRLVTGFIARQQGGAWNTTTANLWGGLALQQFSRQYESEPVSGTTQATLGGASAEIDWAKVVRRSAADAQGQPHAASALGAPAAPGALTHNTALLPWPAPGPGAGDANLSVTHSGTGKPWLTLQSLAAVPLTAPFSAGYQIKKTITPVEQADKQLPQGQYSRGDVLRVTLDITGASDMSWVAVSDPVPTGATILGSGLGRDSTLATLGEKIGRGTHPVYEERSFEAYRAYYQYLPKGTAKLEYTVRLNNAGTFQLPPTRVEALYAPEMYGEAPNARLAVQAP</sequence>
<evidence type="ECO:0000313" key="6">
    <source>
        <dbReference type="Proteomes" id="UP000239709"/>
    </source>
</evidence>
<dbReference type="Proteomes" id="UP000239709">
    <property type="component" value="Chromosome"/>
</dbReference>
<organism evidence="5 6">
    <name type="scientific">Ottowia oryzae</name>
    <dbReference type="NCBI Taxonomy" id="2109914"/>
    <lineage>
        <taxon>Bacteria</taxon>
        <taxon>Pseudomonadati</taxon>
        <taxon>Pseudomonadota</taxon>
        <taxon>Betaproteobacteria</taxon>
        <taxon>Burkholderiales</taxon>
        <taxon>Comamonadaceae</taxon>
        <taxon>Ottowia</taxon>
    </lineage>
</organism>
<evidence type="ECO:0000256" key="2">
    <source>
        <dbReference type="SAM" id="MobiDB-lite"/>
    </source>
</evidence>
<dbReference type="InterPro" id="IPR001599">
    <property type="entry name" value="Macroglobln_a2"/>
</dbReference>
<dbReference type="PANTHER" id="PTHR40094:SF1">
    <property type="entry name" value="UBIQUITIN DOMAIN-CONTAINING PROTEIN"/>
    <property type="match status" value="1"/>
</dbReference>
<dbReference type="InterPro" id="IPR002890">
    <property type="entry name" value="MG2"/>
</dbReference>
<dbReference type="PANTHER" id="PTHR40094">
    <property type="entry name" value="ALPHA-2-MACROGLOBULIN HOMOLOG"/>
    <property type="match status" value="1"/>
</dbReference>
<comment type="similarity">
    <text evidence="1">Belongs to the protease inhibitor I39 (alpha-2-macroglobulin) family. Bacterial alpha-2-macroglobulin subfamily.</text>
</comment>
<gene>
    <name evidence="5" type="ORF">C6570_10870</name>
</gene>